<evidence type="ECO:0000313" key="2">
    <source>
        <dbReference type="EMBL" id="KRT14036.1"/>
    </source>
</evidence>
<dbReference type="InterPro" id="IPR013783">
    <property type="entry name" value="Ig-like_fold"/>
</dbReference>
<reference evidence="2 3" key="1">
    <citation type="submission" date="2015-11" db="EMBL/GenBank/DDBJ databases">
        <title>Sequence of Pedobacter ginsenosidimutans.</title>
        <authorList>
            <person name="Carson E."/>
            <person name="Keyser V."/>
            <person name="Newman J."/>
            <person name="Miller J."/>
        </authorList>
    </citation>
    <scope>NUCLEOTIDE SEQUENCE [LARGE SCALE GENOMIC DNA]</scope>
    <source>
        <strain evidence="2 3">KACC 14530</strain>
    </source>
</reference>
<sequence>MKPYRILVVKSLLIMLFVQIGLQANAQKEGKVAFNGYKGTYIYNLFKPASAEHPDGDVIAFRLDRKAQNESNWQALYKFSTPSNYEELKNNYQAAKNKVFEYNPTTAYTADEVWPIFKKKFNYDSLSVYLTQQPLAIAFNILLVDTTAKQNVVYQYRVIQLKRDGTEQHKYTSTPVSANDFFITNKPKSAGRKTTGDVFRIEWRAKATAQIPEVLLVKRSDGVKMPFNRILTTYNVEHRGDSIIYTIEDNQVSKDVLYQYTISPVNRFGGGAKILSDTLRVASLDQQMLIPKIFTATADSIGNNIKLNWAFIKPDYVSVVNIYRSSEYESGYKLLSSTAGYNYIDKTIIPGQKYYYYLVVVDKLGRATERGIKIYGLVHQIKQSDPPANVVVRNVNKHNVVSWTDYNNDTRGYYVYRTNEVGGDMKPITEMIYFDEKAKRNYVYTDTTSNLSPTIGYALVSENLSNTRSGFSKILYLSNPNFRVAAPVIVDFKKDGKGIYLFWQDTTVVKQIAGYNVYRKSGNSSYVKVNKTPVLGFKNTFKDEFLFNDNEVSYKITGVTNADKESEFSNEITVSTSQSVYAPNSLKSFTGKDNKSIILQWQPSQSEVAKYEIYRYVRGADPIKIAEIGAKTLTHIDATYDKGKINYYFIKTIGVNGKTSLPSAETYAGNR</sequence>
<dbReference type="STRING" id="687842.ASU31_21740"/>
<dbReference type="InterPro" id="IPR036116">
    <property type="entry name" value="FN3_sf"/>
</dbReference>
<dbReference type="SUPFAM" id="SSF49265">
    <property type="entry name" value="Fibronectin type III"/>
    <property type="match status" value="1"/>
</dbReference>
<feature type="signal peptide" evidence="1">
    <location>
        <begin position="1"/>
        <end position="26"/>
    </location>
</feature>
<protein>
    <recommendedName>
        <fullName evidence="4">Fibronectin type-III domain-containing protein</fullName>
    </recommendedName>
</protein>
<dbReference type="Proteomes" id="UP000051950">
    <property type="component" value="Unassembled WGS sequence"/>
</dbReference>
<dbReference type="AlphaFoldDB" id="A0A0T5VKD4"/>
<dbReference type="OrthoDB" id="689754at2"/>
<dbReference type="EMBL" id="LMZQ01000027">
    <property type="protein sequence ID" value="KRT14036.1"/>
    <property type="molecule type" value="Genomic_DNA"/>
</dbReference>
<keyword evidence="1" id="KW-0732">Signal</keyword>
<keyword evidence="3" id="KW-1185">Reference proteome</keyword>
<dbReference type="Gene3D" id="2.60.40.10">
    <property type="entry name" value="Immunoglobulins"/>
    <property type="match status" value="3"/>
</dbReference>
<comment type="caution">
    <text evidence="2">The sequence shown here is derived from an EMBL/GenBank/DDBJ whole genome shotgun (WGS) entry which is preliminary data.</text>
</comment>
<organism evidence="2 3">
    <name type="scientific">Pedobacter ginsenosidimutans</name>
    <dbReference type="NCBI Taxonomy" id="687842"/>
    <lineage>
        <taxon>Bacteria</taxon>
        <taxon>Pseudomonadati</taxon>
        <taxon>Bacteroidota</taxon>
        <taxon>Sphingobacteriia</taxon>
        <taxon>Sphingobacteriales</taxon>
        <taxon>Sphingobacteriaceae</taxon>
        <taxon>Pedobacter</taxon>
    </lineage>
</organism>
<evidence type="ECO:0000313" key="3">
    <source>
        <dbReference type="Proteomes" id="UP000051950"/>
    </source>
</evidence>
<evidence type="ECO:0008006" key="4">
    <source>
        <dbReference type="Google" id="ProtNLM"/>
    </source>
</evidence>
<evidence type="ECO:0000256" key="1">
    <source>
        <dbReference type="SAM" id="SignalP"/>
    </source>
</evidence>
<name>A0A0T5VKD4_9SPHI</name>
<accession>A0A0T5VKD4</accession>
<dbReference type="RefSeq" id="WP_057934356.1">
    <property type="nucleotide sequence ID" value="NZ_LMZQ01000027.1"/>
</dbReference>
<proteinExistence type="predicted"/>
<gene>
    <name evidence="2" type="ORF">ASU31_21740</name>
</gene>
<feature type="chain" id="PRO_5006665214" description="Fibronectin type-III domain-containing protein" evidence="1">
    <location>
        <begin position="27"/>
        <end position="671"/>
    </location>
</feature>